<gene>
    <name evidence="10" type="ORF">QF092_14970</name>
</gene>
<dbReference type="InterPro" id="IPR029044">
    <property type="entry name" value="Nucleotide-diphossugar_trans"/>
</dbReference>
<evidence type="ECO:0000256" key="9">
    <source>
        <dbReference type="SAM" id="Phobius"/>
    </source>
</evidence>
<keyword evidence="8 9" id="KW-0472">Membrane</keyword>
<keyword evidence="11" id="KW-1185">Reference proteome</keyword>
<dbReference type="Pfam" id="PF13506">
    <property type="entry name" value="Glyco_transf_21"/>
    <property type="match status" value="1"/>
</dbReference>
<comment type="pathway">
    <text evidence="3">Sphingolipid metabolism.</text>
</comment>
<keyword evidence="7 9" id="KW-1133">Transmembrane helix</keyword>
<dbReference type="Gene3D" id="3.90.550.10">
    <property type="entry name" value="Spore Coat Polysaccharide Biosynthesis Protein SpsA, Chain A"/>
    <property type="match status" value="1"/>
</dbReference>
<name>A0ABY8Q5J6_9RHOB</name>
<accession>A0ABY8Q5J6</accession>
<dbReference type="Proteomes" id="UP001230978">
    <property type="component" value="Chromosome"/>
</dbReference>
<dbReference type="SUPFAM" id="SSF53448">
    <property type="entry name" value="Nucleotide-diphospho-sugar transferases"/>
    <property type="match status" value="1"/>
</dbReference>
<keyword evidence="4" id="KW-0328">Glycosyltransferase</keyword>
<sequence>MMEALLGVFVVAMAAMHLLSCLLVARRKGRVDGAVDRTVFVTLLRPVCGVDRFDETTLETSFHLHWPRYEVIFCAGHEDDPAIPLVRALIARNPNIPARLLIGEDRVSGNPKLNNLVKGWRAAAGDRVVMADSNLLLPPDYIDRLMAVDAADVGLVTSPPIGTMAEGFWGALEIAFLNGNQARLQLAADELGHGFAQGKTLMWAPAFLDAHGGLRALGRNLAEDVAATKLVRNAGRHVRLTHLPFAQPIGRRDLRTVWGRQLRWSKVRRDGFAALFLAEPLNGALFPVLAATVAVGPWGGAVVATLFYGSELIFCRVMGWPVRPLSLLAMVLRDAMIPVLWLATFRGRGIVWRGTTMAPPQTADQTG</sequence>
<dbReference type="RefSeq" id="WP_281465033.1">
    <property type="nucleotide sequence ID" value="NZ_CP124535.1"/>
</dbReference>
<comment type="subcellular location">
    <subcellularLocation>
        <location evidence="1">Membrane</location>
        <topology evidence="1">Multi-pass membrane protein</topology>
    </subcellularLocation>
</comment>
<evidence type="ECO:0000256" key="4">
    <source>
        <dbReference type="ARBA" id="ARBA00022676"/>
    </source>
</evidence>
<keyword evidence="5" id="KW-0808">Transferase</keyword>
<evidence type="ECO:0000256" key="1">
    <source>
        <dbReference type="ARBA" id="ARBA00004141"/>
    </source>
</evidence>
<evidence type="ECO:0000256" key="7">
    <source>
        <dbReference type="ARBA" id="ARBA00022989"/>
    </source>
</evidence>
<evidence type="ECO:0000256" key="2">
    <source>
        <dbReference type="ARBA" id="ARBA00004760"/>
    </source>
</evidence>
<dbReference type="PANTHER" id="PTHR12726">
    <property type="entry name" value="CERAMIDE GLUCOSYLTRANSFERASE"/>
    <property type="match status" value="1"/>
</dbReference>
<proteinExistence type="predicted"/>
<evidence type="ECO:0000313" key="11">
    <source>
        <dbReference type="Proteomes" id="UP001230978"/>
    </source>
</evidence>
<evidence type="ECO:0000256" key="8">
    <source>
        <dbReference type="ARBA" id="ARBA00023136"/>
    </source>
</evidence>
<keyword evidence="6 9" id="KW-0812">Transmembrane</keyword>
<evidence type="ECO:0000313" key="10">
    <source>
        <dbReference type="EMBL" id="WGV15552.1"/>
    </source>
</evidence>
<reference evidence="10 11" key="1">
    <citation type="submission" date="2023-04" db="EMBL/GenBank/DDBJ databases">
        <title>YMD61, complete Genome.</title>
        <authorList>
            <person name="Zhang J."/>
        </authorList>
    </citation>
    <scope>NUCLEOTIDE SEQUENCE [LARGE SCALE GENOMIC DNA]</scope>
    <source>
        <strain evidence="10 11">YMD61</strain>
    </source>
</reference>
<comment type="pathway">
    <text evidence="2">Lipid metabolism; sphingolipid metabolism.</text>
</comment>
<evidence type="ECO:0000256" key="6">
    <source>
        <dbReference type="ARBA" id="ARBA00022692"/>
    </source>
</evidence>
<evidence type="ECO:0000256" key="5">
    <source>
        <dbReference type="ARBA" id="ARBA00022679"/>
    </source>
</evidence>
<organism evidence="10 11">
    <name type="scientific">Fuscovulum ytuae</name>
    <dbReference type="NCBI Taxonomy" id="3042299"/>
    <lineage>
        <taxon>Bacteria</taxon>
        <taxon>Pseudomonadati</taxon>
        <taxon>Pseudomonadota</taxon>
        <taxon>Alphaproteobacteria</taxon>
        <taxon>Rhodobacterales</taxon>
        <taxon>Paracoccaceae</taxon>
        <taxon>Fuscovulum</taxon>
    </lineage>
</organism>
<protein>
    <submittedName>
        <fullName evidence="10">Ceramide glucosyltransferase</fullName>
    </submittedName>
</protein>
<evidence type="ECO:0000256" key="3">
    <source>
        <dbReference type="ARBA" id="ARBA00004991"/>
    </source>
</evidence>
<feature type="transmembrane region" description="Helical" evidence="9">
    <location>
        <begin position="6"/>
        <end position="25"/>
    </location>
</feature>
<dbReference type="CDD" id="cd02520">
    <property type="entry name" value="Glucosylceramide_synthase"/>
    <property type="match status" value="1"/>
</dbReference>
<dbReference type="InterPro" id="IPR025993">
    <property type="entry name" value="Ceramide_glucosylTrfase"/>
</dbReference>
<dbReference type="EMBL" id="CP124535">
    <property type="protein sequence ID" value="WGV15552.1"/>
    <property type="molecule type" value="Genomic_DNA"/>
</dbReference>
<dbReference type="PANTHER" id="PTHR12726:SF0">
    <property type="entry name" value="CERAMIDE GLUCOSYLTRANSFERASE"/>
    <property type="match status" value="1"/>
</dbReference>